<dbReference type="InterPro" id="IPR004089">
    <property type="entry name" value="MCPsignal_dom"/>
</dbReference>
<dbReference type="SUPFAM" id="SSF58104">
    <property type="entry name" value="Methyl-accepting chemotaxis protein (MCP) signaling domain"/>
    <property type="match status" value="1"/>
</dbReference>
<feature type="domain" description="Methyl-accepting transducer" evidence="3">
    <location>
        <begin position="133"/>
        <end position="277"/>
    </location>
</feature>
<accession>F1THZ3</accession>
<dbReference type="Gene3D" id="1.10.287.950">
    <property type="entry name" value="Methyl-accepting chemotaxis protein"/>
    <property type="match status" value="1"/>
</dbReference>
<dbReference type="GO" id="GO:0007165">
    <property type="term" value="P:signal transduction"/>
    <property type="evidence" value="ECO:0007669"/>
    <property type="project" value="UniProtKB-KW"/>
</dbReference>
<dbReference type="eggNOG" id="COG0840">
    <property type="taxonomic scope" value="Bacteria"/>
</dbReference>
<dbReference type="OrthoDB" id="9807021at2"/>
<evidence type="ECO:0000313" key="4">
    <source>
        <dbReference type="EMBL" id="EGD45928.1"/>
    </source>
</evidence>
<dbReference type="EMBL" id="ACXX02000018">
    <property type="protein sequence ID" value="EGD45928.1"/>
    <property type="molecule type" value="Genomic_DNA"/>
</dbReference>
<reference evidence="4" key="1">
    <citation type="submission" date="2009-07" db="EMBL/GenBank/DDBJ databases">
        <authorList>
            <consortium name="US DOE Joint Genome Institute (JGI-PGF)"/>
            <person name="Lucas S."/>
            <person name="Copeland A."/>
            <person name="Lapidus A."/>
            <person name="Glavina del Rio T."/>
            <person name="Tice H."/>
            <person name="Bruce D."/>
            <person name="Goodwin L."/>
            <person name="Pitluck S."/>
            <person name="Larimer F."/>
            <person name="Land M.L."/>
            <person name="Mouttaki H."/>
            <person name="He Z."/>
            <person name="Zhou J."/>
            <person name="Hemme C.L."/>
        </authorList>
    </citation>
    <scope>NUCLEOTIDE SEQUENCE [LARGE SCALE GENOMIC DNA]</scope>
    <source>
        <strain evidence="4">DSM 2782</strain>
    </source>
</reference>
<reference evidence="4" key="2">
    <citation type="submission" date="2011-01" db="EMBL/GenBank/DDBJ databases">
        <title>The Non-contiguous Finished genome of Clostridium papyrosolvens.</title>
        <authorList>
            <person name="Lucas S."/>
            <person name="Copeland A."/>
            <person name="Lapidus A."/>
            <person name="Cheng J.-F."/>
            <person name="Goodwin L."/>
            <person name="Pitluck S."/>
            <person name="Misra M."/>
            <person name="Chertkov O."/>
            <person name="Detter J.C."/>
            <person name="Han C."/>
            <person name="Tapia R."/>
            <person name="Land M."/>
            <person name="Hauser L."/>
            <person name="Kyrpides N."/>
            <person name="Ivanova N."/>
            <person name="Pagani I."/>
            <person name="Mouttaki H."/>
            <person name="He Z."/>
            <person name="Zhou J."/>
            <person name="Hemme C.L."/>
            <person name="Woyke T."/>
        </authorList>
    </citation>
    <scope>NUCLEOTIDE SEQUENCE [LARGE SCALE GENOMIC DNA]</scope>
    <source>
        <strain evidence="4">DSM 2782</strain>
    </source>
</reference>
<dbReference type="PROSITE" id="PS50111">
    <property type="entry name" value="CHEMOTAXIS_TRANSDUC_2"/>
    <property type="match status" value="1"/>
</dbReference>
<organism evidence="4 5">
    <name type="scientific">Ruminiclostridium papyrosolvens DSM 2782</name>
    <dbReference type="NCBI Taxonomy" id="588581"/>
    <lineage>
        <taxon>Bacteria</taxon>
        <taxon>Bacillati</taxon>
        <taxon>Bacillota</taxon>
        <taxon>Clostridia</taxon>
        <taxon>Eubacteriales</taxon>
        <taxon>Oscillospiraceae</taxon>
        <taxon>Ruminiclostridium</taxon>
    </lineage>
</organism>
<dbReference type="PANTHER" id="PTHR32089">
    <property type="entry name" value="METHYL-ACCEPTING CHEMOTAXIS PROTEIN MCPB"/>
    <property type="match status" value="1"/>
</dbReference>
<name>F1THZ3_9FIRM</name>
<proteinExistence type="predicted"/>
<sequence length="277" mass="29897">MPTIVIDNEILAAFTKVIPYMAVFFDNAASIAITDRERYIINQSCPGLQLKAEPGDPIPEGGAAYKAIQTGKMTTSVVPKEVYGVPFKSYALPIKENDTVVGCILLGKSLQKSSDLNEAYKNQSLALHHISGAINEVSSGLQDVVAMSNEIQKEANEADENTGTTDEILSFIRGIASQTNLLGLNAAIEAARAGEHGKGFNIVAQEIRKLASSTNDSIKQIDFVLKQIKNSIKEISTKINTANDIYQSQATSFEEIVASVEELTLSAKVLENMSNDI</sequence>
<evidence type="ECO:0000313" key="5">
    <source>
        <dbReference type="Proteomes" id="UP000003860"/>
    </source>
</evidence>
<dbReference type="AlphaFoldDB" id="F1THZ3"/>
<gene>
    <name evidence="4" type="ORF">Cpap_0529</name>
</gene>
<keyword evidence="1 2" id="KW-0807">Transducer</keyword>
<evidence type="ECO:0000256" key="1">
    <source>
        <dbReference type="ARBA" id="ARBA00023224"/>
    </source>
</evidence>
<protein>
    <submittedName>
        <fullName evidence="4">Methyl-accepting chemotaxis sensory transducer</fullName>
    </submittedName>
</protein>
<keyword evidence="5" id="KW-1185">Reference proteome</keyword>
<dbReference type="SMART" id="SM00283">
    <property type="entry name" value="MA"/>
    <property type="match status" value="1"/>
</dbReference>
<dbReference type="Pfam" id="PF00015">
    <property type="entry name" value="MCPsignal"/>
    <property type="match status" value="1"/>
</dbReference>
<evidence type="ECO:0000256" key="2">
    <source>
        <dbReference type="PROSITE-ProRule" id="PRU00284"/>
    </source>
</evidence>
<dbReference type="Proteomes" id="UP000003860">
    <property type="component" value="Unassembled WGS sequence"/>
</dbReference>
<dbReference type="GO" id="GO:0016020">
    <property type="term" value="C:membrane"/>
    <property type="evidence" value="ECO:0007669"/>
    <property type="project" value="InterPro"/>
</dbReference>
<dbReference type="STRING" id="588581.Cpap_0529"/>
<dbReference type="RefSeq" id="WP_004622166.1">
    <property type="nucleotide sequence ID" value="NZ_ACXX02000018.1"/>
</dbReference>
<comment type="caution">
    <text evidence="4">The sequence shown here is derived from an EMBL/GenBank/DDBJ whole genome shotgun (WGS) entry which is preliminary data.</text>
</comment>
<dbReference type="PANTHER" id="PTHR32089:SF112">
    <property type="entry name" value="LYSOZYME-LIKE PROTEIN-RELATED"/>
    <property type="match status" value="1"/>
</dbReference>
<evidence type="ECO:0000259" key="3">
    <source>
        <dbReference type="PROSITE" id="PS50111"/>
    </source>
</evidence>